<feature type="signal peptide" evidence="1">
    <location>
        <begin position="1"/>
        <end position="26"/>
    </location>
</feature>
<sequence>MQSVDFIMKTFPVISVLLALFSRSLQAPAMQGINVMHVNYNGSDDLKVIVNGKPVDFSKAKIITETDTYILYQPEDNPNVEITKYKQGGVSIKSTDGSNIQITSGNSVLVSNASSEEINRYVHQIVNSAMTQLQSTLSGLENRIASAFPPNFPFN</sequence>
<feature type="chain" id="PRO_5014732980" evidence="1">
    <location>
        <begin position="27"/>
        <end position="155"/>
    </location>
</feature>
<organism evidence="2">
    <name type="scientific">Lethocerus distinctifemur</name>
    <dbReference type="NCBI Taxonomy" id="280095"/>
    <lineage>
        <taxon>Eukaryota</taxon>
        <taxon>Metazoa</taxon>
        <taxon>Ecdysozoa</taxon>
        <taxon>Arthropoda</taxon>
        <taxon>Hexapoda</taxon>
        <taxon>Insecta</taxon>
        <taxon>Pterygota</taxon>
        <taxon>Neoptera</taxon>
        <taxon>Paraneoptera</taxon>
        <taxon>Hemiptera</taxon>
        <taxon>Heteroptera</taxon>
        <taxon>Panheteroptera</taxon>
        <taxon>Nepomorpha</taxon>
        <taxon>Belostomatidae</taxon>
        <taxon>Lethocerinae</taxon>
        <taxon>Lethocerus</taxon>
    </lineage>
</organism>
<evidence type="ECO:0000256" key="1">
    <source>
        <dbReference type="SAM" id="SignalP"/>
    </source>
</evidence>
<evidence type="ECO:0000313" key="2">
    <source>
        <dbReference type="EMBL" id="ATU82496.1"/>
    </source>
</evidence>
<dbReference type="AlphaFoldDB" id="A0A2K8JNP5"/>
<dbReference type="EMBL" id="MF683355">
    <property type="protein sequence ID" value="ATU82496.1"/>
    <property type="molecule type" value="mRNA"/>
</dbReference>
<accession>A0A2K8JNP5</accession>
<reference evidence="2" key="1">
    <citation type="journal article" date="2018" name="Cell. Mol. Life Sci.">
        <title>Giant fish-killing water bug reveals ancient and dynamic venom evolution in Heteroptera.</title>
        <authorList>
            <person name="Walker A.A."/>
            <person name="Hernandez-Vargas M.J."/>
            <person name="Corzo G."/>
            <person name="Fry B.G."/>
            <person name="King G.F."/>
        </authorList>
    </citation>
    <scope>NUCLEOTIDE SEQUENCE</scope>
</reference>
<name>A0A2K8JNP5_9HEMI</name>
<proteinExistence type="evidence at transcript level"/>
<protein>
    <submittedName>
        <fullName evidence="2">Venom protein family 10 protein 1</fullName>
    </submittedName>
</protein>
<keyword evidence="1" id="KW-0732">Signal</keyword>